<dbReference type="PANTHER" id="PTHR31672">
    <property type="entry name" value="BNACNNG10540D PROTEIN"/>
    <property type="match status" value="1"/>
</dbReference>
<dbReference type="InterPro" id="IPR036047">
    <property type="entry name" value="F-box-like_dom_sf"/>
</dbReference>
<evidence type="ECO:0000259" key="1">
    <source>
        <dbReference type="SMART" id="SM00256"/>
    </source>
</evidence>
<proteinExistence type="predicted"/>
<dbReference type="AlphaFoldDB" id="A0A6P6X480"/>
<dbReference type="GeneID" id="113739437"/>
<name>A0A6P6X480_COFAR</name>
<dbReference type="Proteomes" id="UP001652660">
    <property type="component" value="Chromosome 4c"/>
</dbReference>
<dbReference type="SMART" id="SM00256">
    <property type="entry name" value="FBOX"/>
    <property type="match status" value="1"/>
</dbReference>
<reference evidence="2" key="1">
    <citation type="journal article" date="2025" name="Foods">
        <title>Unveiling the Microbial Signatures of Arabica Coffee Cherries: Insights into Ripeness Specific Diversity, Functional Traits, and Implications for Quality and Safety.</title>
        <authorList>
            <consortium name="RefSeq"/>
            <person name="Tenea G.N."/>
            <person name="Cifuentes V."/>
            <person name="Reyes P."/>
            <person name="Cevallos-Vallejos M."/>
        </authorList>
    </citation>
    <scope>NUCLEOTIDE SEQUENCE [LARGE SCALE GENOMIC DNA]</scope>
</reference>
<protein>
    <submittedName>
        <fullName evidence="3">Uncharacterized protein isoform X1</fullName>
    </submittedName>
</protein>
<dbReference type="Gene3D" id="1.20.1280.50">
    <property type="match status" value="1"/>
</dbReference>
<dbReference type="InterPro" id="IPR050796">
    <property type="entry name" value="SCF_F-box_component"/>
</dbReference>
<sequence>MSTEITFPNPVRSGCEKIGRLSSEERLHTAALGARSPFGMAKGVDHMLKRYNLRPRPTCRKVQCNVSHCVPESKRHTLYPHANDQKIRRRPSIPYLSPEIIFNILVYLPADILYNVMRYVCREWYNIISSPTFIDAHLLKVDRGMLIKQIYPDCNIHYVKMVKHDLPEIIEVASSHLPRYGISSCNGLVLMAKSQEENRYVANLVTKEVVTLPPPLAAAKANPSFSGIGCTCSKKYKLVEFYFNHQGPLEGGILTLGIDREWRYLCRRNETREIDKFSFIDLLFKRPIASAEGILHWTHYKLPLVLNLDLETEILYTRATPKCSEMNRRTYMGTGRSLCFMDYLGKFSWELWLLKDAETGEWDKLAIIDLGPQEKMLRRTLCPTGFQIVPVGFLKDGEIAVLYVAHEDGIPHERYRHHKTHPSRNCITYNVKTRVINSFHLDKGSTFEMNESWRYTPHVKSLVSLKFSAN</sequence>
<evidence type="ECO:0000313" key="3">
    <source>
        <dbReference type="RefSeq" id="XP_027122450.2"/>
    </source>
</evidence>
<gene>
    <name evidence="3" type="primary">LOC113739437</name>
</gene>
<evidence type="ECO:0000313" key="2">
    <source>
        <dbReference type="Proteomes" id="UP001652660"/>
    </source>
</evidence>
<dbReference type="OrthoDB" id="1918594at2759"/>
<dbReference type="SUPFAM" id="SSF81383">
    <property type="entry name" value="F-box domain"/>
    <property type="match status" value="1"/>
</dbReference>
<dbReference type="Pfam" id="PF08268">
    <property type="entry name" value="FBA_3"/>
    <property type="match status" value="1"/>
</dbReference>
<keyword evidence="2" id="KW-1185">Reference proteome</keyword>
<feature type="domain" description="F-box" evidence="1">
    <location>
        <begin position="96"/>
        <end position="137"/>
    </location>
</feature>
<dbReference type="InterPro" id="IPR013187">
    <property type="entry name" value="F-box-assoc_dom_typ3"/>
</dbReference>
<organism evidence="2 3">
    <name type="scientific">Coffea arabica</name>
    <name type="common">Arabian coffee</name>
    <dbReference type="NCBI Taxonomy" id="13443"/>
    <lineage>
        <taxon>Eukaryota</taxon>
        <taxon>Viridiplantae</taxon>
        <taxon>Streptophyta</taxon>
        <taxon>Embryophyta</taxon>
        <taxon>Tracheophyta</taxon>
        <taxon>Spermatophyta</taxon>
        <taxon>Magnoliopsida</taxon>
        <taxon>eudicotyledons</taxon>
        <taxon>Gunneridae</taxon>
        <taxon>Pentapetalae</taxon>
        <taxon>asterids</taxon>
        <taxon>lamiids</taxon>
        <taxon>Gentianales</taxon>
        <taxon>Rubiaceae</taxon>
        <taxon>Ixoroideae</taxon>
        <taxon>Gardenieae complex</taxon>
        <taxon>Bertiereae - Coffeeae clade</taxon>
        <taxon>Coffeeae</taxon>
        <taxon>Coffea</taxon>
    </lineage>
</organism>
<reference evidence="3" key="2">
    <citation type="submission" date="2025-08" db="UniProtKB">
        <authorList>
            <consortium name="RefSeq"/>
        </authorList>
    </citation>
    <scope>IDENTIFICATION</scope>
    <source>
        <tissue evidence="3">Leaves</tissue>
    </source>
</reference>
<dbReference type="InterPro" id="IPR001810">
    <property type="entry name" value="F-box_dom"/>
</dbReference>
<dbReference type="PANTHER" id="PTHR31672:SF11">
    <property type="entry name" value="F-BOX PROTEIN CPR1-LIKE ISOFORM X2"/>
    <property type="match status" value="1"/>
</dbReference>
<dbReference type="Pfam" id="PF00646">
    <property type="entry name" value="F-box"/>
    <property type="match status" value="1"/>
</dbReference>
<dbReference type="RefSeq" id="XP_027122450.2">
    <property type="nucleotide sequence ID" value="XM_027266649.2"/>
</dbReference>
<accession>A0A6P6X480</accession>